<dbReference type="InterPro" id="IPR042240">
    <property type="entry name" value="CHASE_sf"/>
</dbReference>
<dbReference type="InterPro" id="IPR004358">
    <property type="entry name" value="Sig_transdc_His_kin-like_C"/>
</dbReference>
<dbReference type="InterPro" id="IPR036097">
    <property type="entry name" value="HisK_dim/P_sf"/>
</dbReference>
<dbReference type="SMART" id="SM01079">
    <property type="entry name" value="CHASE"/>
    <property type="match status" value="1"/>
</dbReference>
<evidence type="ECO:0000256" key="1">
    <source>
        <dbReference type="ARBA" id="ARBA00000085"/>
    </source>
</evidence>
<evidence type="ECO:0000313" key="13">
    <source>
        <dbReference type="EMBL" id="MBR9973645.1"/>
    </source>
</evidence>
<reference evidence="13 14" key="1">
    <citation type="submission" date="2021-04" db="EMBL/GenBank/DDBJ databases">
        <title>Magnetospirillum sulfuroxidans sp. nov., a facultative chemolithoautotrophic sulfur-oxidizing alphaproteobacterium isolated from freshwater sediment and proposals for Paramagetospirillum gen. nov., and Magnetospirillaceae fam. nov.</title>
        <authorList>
            <person name="Koziaeva V."/>
            <person name="Geelhoed J.S."/>
            <person name="Sorokin D.Y."/>
            <person name="Grouzdev D.S."/>
        </authorList>
    </citation>
    <scope>NUCLEOTIDE SEQUENCE [LARGE SCALE GENOMIC DNA]</scope>
    <source>
        <strain evidence="13 14">J10</strain>
    </source>
</reference>
<evidence type="ECO:0000256" key="7">
    <source>
        <dbReference type="ARBA" id="ARBA00022777"/>
    </source>
</evidence>
<dbReference type="PRINTS" id="PR00344">
    <property type="entry name" value="BCTRLSENSOR"/>
</dbReference>
<keyword evidence="6 10" id="KW-0812">Transmembrane</keyword>
<protein>
    <recommendedName>
        <fullName evidence="3">histidine kinase</fullName>
        <ecNumber evidence="3">2.7.13.3</ecNumber>
    </recommendedName>
</protein>
<dbReference type="InterPro" id="IPR006189">
    <property type="entry name" value="CHASE_dom"/>
</dbReference>
<keyword evidence="4" id="KW-0597">Phosphoprotein</keyword>
<organism evidence="13 14">
    <name type="scientific">Magnetospirillum sulfuroxidans</name>
    <dbReference type="NCBI Taxonomy" id="611300"/>
    <lineage>
        <taxon>Bacteria</taxon>
        <taxon>Pseudomonadati</taxon>
        <taxon>Pseudomonadota</taxon>
        <taxon>Alphaproteobacteria</taxon>
        <taxon>Rhodospirillales</taxon>
        <taxon>Rhodospirillaceae</taxon>
        <taxon>Magnetospirillum</taxon>
    </lineage>
</organism>
<sequence length="533" mass="58693">MVSGLLRRIRQSRWLPLTLAAVVCVVTGLVLLHADDIERQRRQQEVRTALAAQLAALRAKLEFSLNEPLARARGVVAQIVAHDGISPDQFDVIAKILLEDQRGVRNMVVSHGLVIAMTYPLAGNEAVIGVDYRNIPVQYELVKQAIASKTSLLQGPVMLIQGGSGLILRNPVFLRDGRFYGMANMVLDIPTIFADAGLSDPDLPFQVAIRGRDGLGEAGELIFGDAALFAQQPMQADVQLVQGSWRMAAVPKGGWSAIGHGSIRLRLMELLAFVAVSVIAFGAAFHINGQERRRVALRRKSEELERSNSDLERFAYIASHDLQTPLRNVISYAQLLARRYRGRLDEDADDFIGFIVEGSNRMSLLIQDLLNYARLSNSTQAVEKVDTQAALDEALVNLASTLTYSKAVIEKAALPKVQANHIQLVSLFQNLIDNAVKYADSSRVPVIRICVRQDQPGWWVFAVADNGIGISPEYYEQIFVVFQRLHTPGDRTGTGIGLAICQRIVHHFGGRIWVESEAGQGTTFLFTLPEAGE</sequence>
<proteinExistence type="predicted"/>
<feature type="domain" description="CHASE" evidence="12">
    <location>
        <begin position="114"/>
        <end position="248"/>
    </location>
</feature>
<dbReference type="Gene3D" id="3.30.565.10">
    <property type="entry name" value="Histidine kinase-like ATPase, C-terminal domain"/>
    <property type="match status" value="1"/>
</dbReference>
<dbReference type="RefSeq" id="WP_211551572.1">
    <property type="nucleotide sequence ID" value="NZ_JAGTUF010000027.1"/>
</dbReference>
<dbReference type="PANTHER" id="PTHR43304:SF1">
    <property type="entry name" value="PAC DOMAIN-CONTAINING PROTEIN"/>
    <property type="match status" value="1"/>
</dbReference>
<dbReference type="Proteomes" id="UP000680714">
    <property type="component" value="Unassembled WGS sequence"/>
</dbReference>
<accession>A0ABS5IGT9</accession>
<dbReference type="InterPro" id="IPR003661">
    <property type="entry name" value="HisK_dim/P_dom"/>
</dbReference>
<evidence type="ECO:0000256" key="6">
    <source>
        <dbReference type="ARBA" id="ARBA00022692"/>
    </source>
</evidence>
<keyword evidence="7" id="KW-0418">Kinase</keyword>
<evidence type="ECO:0000256" key="8">
    <source>
        <dbReference type="ARBA" id="ARBA00022989"/>
    </source>
</evidence>
<dbReference type="InterPro" id="IPR036890">
    <property type="entry name" value="HATPase_C_sf"/>
</dbReference>
<gene>
    <name evidence="13" type="ORF">KEC16_18100</name>
</gene>
<evidence type="ECO:0000256" key="3">
    <source>
        <dbReference type="ARBA" id="ARBA00012438"/>
    </source>
</evidence>
<dbReference type="Gene3D" id="1.10.287.130">
    <property type="match status" value="1"/>
</dbReference>
<dbReference type="Gene3D" id="3.30.450.350">
    <property type="entry name" value="CHASE domain"/>
    <property type="match status" value="1"/>
</dbReference>
<dbReference type="Pfam" id="PF00512">
    <property type="entry name" value="HisKA"/>
    <property type="match status" value="1"/>
</dbReference>
<dbReference type="SMART" id="SM00388">
    <property type="entry name" value="HisKA"/>
    <property type="match status" value="1"/>
</dbReference>
<name>A0ABS5IGT9_9PROT</name>
<dbReference type="Pfam" id="PF02518">
    <property type="entry name" value="HATPase_c"/>
    <property type="match status" value="1"/>
</dbReference>
<dbReference type="SUPFAM" id="SSF55874">
    <property type="entry name" value="ATPase domain of HSP90 chaperone/DNA topoisomerase II/histidine kinase"/>
    <property type="match status" value="1"/>
</dbReference>
<keyword evidence="14" id="KW-1185">Reference proteome</keyword>
<dbReference type="PROSITE" id="PS50109">
    <property type="entry name" value="HIS_KIN"/>
    <property type="match status" value="1"/>
</dbReference>
<feature type="domain" description="Histidine kinase" evidence="11">
    <location>
        <begin position="317"/>
        <end position="532"/>
    </location>
</feature>
<evidence type="ECO:0000256" key="4">
    <source>
        <dbReference type="ARBA" id="ARBA00022553"/>
    </source>
</evidence>
<dbReference type="InterPro" id="IPR005467">
    <property type="entry name" value="His_kinase_dom"/>
</dbReference>
<keyword evidence="5" id="KW-0808">Transferase</keyword>
<comment type="catalytic activity">
    <reaction evidence="1">
        <text>ATP + protein L-histidine = ADP + protein N-phospho-L-histidine.</text>
        <dbReference type="EC" id="2.7.13.3"/>
    </reaction>
</comment>
<evidence type="ECO:0000256" key="10">
    <source>
        <dbReference type="SAM" id="Phobius"/>
    </source>
</evidence>
<comment type="caution">
    <text evidence="13">The sequence shown here is derived from an EMBL/GenBank/DDBJ whole genome shotgun (WGS) entry which is preliminary data.</text>
</comment>
<dbReference type="PANTHER" id="PTHR43304">
    <property type="entry name" value="PHYTOCHROME-LIKE PROTEIN CPH1"/>
    <property type="match status" value="1"/>
</dbReference>
<evidence type="ECO:0000259" key="12">
    <source>
        <dbReference type="PROSITE" id="PS50839"/>
    </source>
</evidence>
<dbReference type="EC" id="2.7.13.3" evidence="3"/>
<comment type="subcellular location">
    <subcellularLocation>
        <location evidence="2">Membrane</location>
    </subcellularLocation>
</comment>
<feature type="transmembrane region" description="Helical" evidence="10">
    <location>
        <begin position="270"/>
        <end position="289"/>
    </location>
</feature>
<dbReference type="InterPro" id="IPR003594">
    <property type="entry name" value="HATPase_dom"/>
</dbReference>
<keyword evidence="9 10" id="KW-0472">Membrane</keyword>
<dbReference type="InterPro" id="IPR052162">
    <property type="entry name" value="Sensor_kinase/Photoreceptor"/>
</dbReference>
<evidence type="ECO:0000256" key="2">
    <source>
        <dbReference type="ARBA" id="ARBA00004370"/>
    </source>
</evidence>
<evidence type="ECO:0000256" key="5">
    <source>
        <dbReference type="ARBA" id="ARBA00022679"/>
    </source>
</evidence>
<dbReference type="SMART" id="SM00387">
    <property type="entry name" value="HATPase_c"/>
    <property type="match status" value="1"/>
</dbReference>
<evidence type="ECO:0000313" key="14">
    <source>
        <dbReference type="Proteomes" id="UP000680714"/>
    </source>
</evidence>
<dbReference type="SUPFAM" id="SSF47384">
    <property type="entry name" value="Homodimeric domain of signal transducing histidine kinase"/>
    <property type="match status" value="1"/>
</dbReference>
<evidence type="ECO:0000256" key="9">
    <source>
        <dbReference type="ARBA" id="ARBA00023136"/>
    </source>
</evidence>
<evidence type="ECO:0000259" key="11">
    <source>
        <dbReference type="PROSITE" id="PS50109"/>
    </source>
</evidence>
<dbReference type="PROSITE" id="PS50839">
    <property type="entry name" value="CHASE"/>
    <property type="match status" value="1"/>
</dbReference>
<dbReference type="Pfam" id="PF03924">
    <property type="entry name" value="CHASE"/>
    <property type="match status" value="1"/>
</dbReference>
<keyword evidence="8 10" id="KW-1133">Transmembrane helix</keyword>
<dbReference type="EMBL" id="JAGTUF010000027">
    <property type="protein sequence ID" value="MBR9973645.1"/>
    <property type="molecule type" value="Genomic_DNA"/>
</dbReference>
<dbReference type="CDD" id="cd00082">
    <property type="entry name" value="HisKA"/>
    <property type="match status" value="1"/>
</dbReference>